<evidence type="ECO:0000256" key="4">
    <source>
        <dbReference type="ARBA" id="ARBA00022840"/>
    </source>
</evidence>
<dbReference type="InterPro" id="IPR025662">
    <property type="entry name" value="Sigma_54_int_dom_ATP-bd_1"/>
</dbReference>
<keyword evidence="3" id="KW-0547">Nucleotide-binding</keyword>
<dbReference type="RefSeq" id="WP_311633984.1">
    <property type="nucleotide sequence ID" value="NZ_JAVRFF010000002.1"/>
</dbReference>
<evidence type="ECO:0000256" key="7">
    <source>
        <dbReference type="SAM" id="MobiDB-lite"/>
    </source>
</evidence>
<comment type="caution">
    <text evidence="11">The sequence shown here is derived from an EMBL/GenBank/DDBJ whole genome shotgun (WGS) entry which is preliminary data.</text>
</comment>
<evidence type="ECO:0000256" key="3">
    <source>
        <dbReference type="ARBA" id="ARBA00022741"/>
    </source>
</evidence>
<feature type="transmembrane region" description="Helical" evidence="8">
    <location>
        <begin position="287"/>
        <end position="310"/>
    </location>
</feature>
<dbReference type="InterPro" id="IPR036640">
    <property type="entry name" value="ABC1_TM_sf"/>
</dbReference>
<keyword evidence="4 11" id="KW-0067">ATP-binding</keyword>
<dbReference type="PROSITE" id="PS50929">
    <property type="entry name" value="ABC_TM1F"/>
    <property type="match status" value="1"/>
</dbReference>
<feature type="transmembrane region" description="Helical" evidence="8">
    <location>
        <begin position="170"/>
        <end position="201"/>
    </location>
</feature>
<evidence type="ECO:0000259" key="10">
    <source>
        <dbReference type="PROSITE" id="PS50929"/>
    </source>
</evidence>
<dbReference type="Gene3D" id="1.20.1560.10">
    <property type="entry name" value="ABC transporter type 1, transmembrane domain"/>
    <property type="match status" value="1"/>
</dbReference>
<keyword evidence="12" id="KW-1185">Reference proteome</keyword>
<comment type="subcellular location">
    <subcellularLocation>
        <location evidence="1">Cell membrane</location>
        <topology evidence="1">Multi-pass membrane protein</topology>
    </subcellularLocation>
</comment>
<dbReference type="SUPFAM" id="SSF52540">
    <property type="entry name" value="P-loop containing nucleoside triphosphate hydrolases"/>
    <property type="match status" value="1"/>
</dbReference>
<evidence type="ECO:0000256" key="6">
    <source>
        <dbReference type="ARBA" id="ARBA00023136"/>
    </source>
</evidence>
<dbReference type="PROSITE" id="PS50893">
    <property type="entry name" value="ABC_TRANSPORTER_2"/>
    <property type="match status" value="1"/>
</dbReference>
<gene>
    <name evidence="11" type="ORF">RM863_02820</name>
</gene>
<dbReference type="InterPro" id="IPR017871">
    <property type="entry name" value="ABC_transporter-like_CS"/>
</dbReference>
<dbReference type="InterPro" id="IPR011527">
    <property type="entry name" value="ABC1_TM_dom"/>
</dbReference>
<feature type="transmembrane region" description="Helical" evidence="8">
    <location>
        <begin position="81"/>
        <end position="106"/>
    </location>
</feature>
<accession>A0ABU2UCZ3</accession>
<dbReference type="EMBL" id="JAVRFF010000002">
    <property type="protein sequence ID" value="MDT0471071.1"/>
    <property type="molecule type" value="Genomic_DNA"/>
</dbReference>
<feature type="region of interest" description="Disordered" evidence="7">
    <location>
        <begin position="1"/>
        <end position="24"/>
    </location>
</feature>
<organism evidence="11 12">
    <name type="scientific">Streptomyces hintoniae</name>
    <dbReference type="NCBI Taxonomy" id="3075521"/>
    <lineage>
        <taxon>Bacteria</taxon>
        <taxon>Bacillati</taxon>
        <taxon>Actinomycetota</taxon>
        <taxon>Actinomycetes</taxon>
        <taxon>Kitasatosporales</taxon>
        <taxon>Streptomycetaceae</taxon>
        <taxon>Streptomyces</taxon>
    </lineage>
</organism>
<dbReference type="SUPFAM" id="SSF90123">
    <property type="entry name" value="ABC transporter transmembrane region"/>
    <property type="match status" value="1"/>
</dbReference>
<evidence type="ECO:0000313" key="12">
    <source>
        <dbReference type="Proteomes" id="UP001180489"/>
    </source>
</evidence>
<evidence type="ECO:0000256" key="8">
    <source>
        <dbReference type="SAM" id="Phobius"/>
    </source>
</evidence>
<dbReference type="InterPro" id="IPR003439">
    <property type="entry name" value="ABC_transporter-like_ATP-bd"/>
</dbReference>
<keyword evidence="6 8" id="KW-0472">Membrane</keyword>
<dbReference type="Gene3D" id="3.40.50.300">
    <property type="entry name" value="P-loop containing nucleotide triphosphate hydrolases"/>
    <property type="match status" value="1"/>
</dbReference>
<protein>
    <submittedName>
        <fullName evidence="11">ABC transporter ATP-binding protein</fullName>
    </submittedName>
</protein>
<sequence>MKPRAGIPAPRDDHGYSDSPTKTLTDSRGRHVWLRVLTLLLQDRGRLIASFTVVLWSVGLSMLGTVLLKRVVDEALPQRDASLLTTLCLVMIAAAVLASVCTVLMARLNHTIGQRLVHRLRVEMFRATQRMRLEHFTTESVSGIQTRIANDVDGISNVVTFAAQGMVASAAVLLTSAVIMLVLSWPIALVSLTLAACLNVLNNRFAKRRRRLTRAQQGLISGMVQFVGEHLSFSGVLLGRTLKRERWQYEKFEALSADVARTAVQERLAGRTAVATISVTLSALPILVYWAAGTVLSGISLGSVIVITALQSNISMPIQQLMQLSSDVQSSRALFERIFEVIDRPDAAMGDSKYGHPAPSGATSGAVRRIVAEGLDHAYEGRQRKSLDGAAFNLHGGGRIFVTGESGSGKSTLALILAGLVDPQAGSVSVTLENGERRSDVRTFVCLVPQEATLFNLSIRENLAFGQAEASAERMAEVLRTVELEALVSRLPRGLDTVVGDRGAKVSGGERQRLAVARALLSEHPVLVFDEFSSGLDSVTSEAVFERLLERISFRTLVVITHCLPTLRDGDVVVKMEAGKVVRVDAIGAGGPQAVPMAK</sequence>
<dbReference type="PANTHER" id="PTHR43394:SF1">
    <property type="entry name" value="ATP-BINDING CASSETTE SUB-FAMILY B MEMBER 10, MITOCHONDRIAL"/>
    <property type="match status" value="1"/>
</dbReference>
<feature type="transmembrane region" description="Helical" evidence="8">
    <location>
        <begin position="47"/>
        <end position="69"/>
    </location>
</feature>
<dbReference type="InterPro" id="IPR003593">
    <property type="entry name" value="AAA+_ATPase"/>
</dbReference>
<evidence type="ECO:0000256" key="2">
    <source>
        <dbReference type="ARBA" id="ARBA00022692"/>
    </source>
</evidence>
<evidence type="ECO:0000313" key="11">
    <source>
        <dbReference type="EMBL" id="MDT0471071.1"/>
    </source>
</evidence>
<proteinExistence type="predicted"/>
<dbReference type="Pfam" id="PF00005">
    <property type="entry name" value="ABC_tran"/>
    <property type="match status" value="1"/>
</dbReference>
<keyword evidence="2 8" id="KW-0812">Transmembrane</keyword>
<dbReference type="SMART" id="SM00382">
    <property type="entry name" value="AAA"/>
    <property type="match status" value="1"/>
</dbReference>
<dbReference type="InterPro" id="IPR027417">
    <property type="entry name" value="P-loop_NTPase"/>
</dbReference>
<keyword evidence="5 8" id="KW-1133">Transmembrane helix</keyword>
<feature type="domain" description="ABC transporter" evidence="9">
    <location>
        <begin position="370"/>
        <end position="598"/>
    </location>
</feature>
<dbReference type="GO" id="GO:0005524">
    <property type="term" value="F:ATP binding"/>
    <property type="evidence" value="ECO:0007669"/>
    <property type="project" value="UniProtKB-KW"/>
</dbReference>
<reference evidence="11" key="1">
    <citation type="submission" date="2024-05" db="EMBL/GenBank/DDBJ databases">
        <title>30 novel species of actinomycetes from the DSMZ collection.</title>
        <authorList>
            <person name="Nouioui I."/>
        </authorList>
    </citation>
    <scope>NUCLEOTIDE SEQUENCE</scope>
    <source>
        <strain evidence="11">DSM 41014</strain>
    </source>
</reference>
<dbReference type="PROSITE" id="PS00675">
    <property type="entry name" value="SIGMA54_INTERACT_1"/>
    <property type="match status" value="1"/>
</dbReference>
<evidence type="ECO:0000256" key="1">
    <source>
        <dbReference type="ARBA" id="ARBA00004651"/>
    </source>
</evidence>
<dbReference type="PROSITE" id="PS00211">
    <property type="entry name" value="ABC_TRANSPORTER_1"/>
    <property type="match status" value="1"/>
</dbReference>
<name>A0ABU2UCZ3_9ACTN</name>
<dbReference type="Pfam" id="PF00664">
    <property type="entry name" value="ABC_membrane"/>
    <property type="match status" value="1"/>
</dbReference>
<dbReference type="Proteomes" id="UP001180489">
    <property type="component" value="Unassembled WGS sequence"/>
</dbReference>
<dbReference type="PANTHER" id="PTHR43394">
    <property type="entry name" value="ATP-DEPENDENT PERMEASE MDL1, MITOCHONDRIAL"/>
    <property type="match status" value="1"/>
</dbReference>
<evidence type="ECO:0000256" key="5">
    <source>
        <dbReference type="ARBA" id="ARBA00022989"/>
    </source>
</evidence>
<evidence type="ECO:0000259" key="9">
    <source>
        <dbReference type="PROSITE" id="PS50893"/>
    </source>
</evidence>
<feature type="domain" description="ABC transmembrane type-1" evidence="10">
    <location>
        <begin position="57"/>
        <end position="330"/>
    </location>
</feature>
<dbReference type="InterPro" id="IPR039421">
    <property type="entry name" value="Type_1_exporter"/>
</dbReference>
<dbReference type="CDD" id="cd18550">
    <property type="entry name" value="ABC_6TM_exporter_like"/>
    <property type="match status" value="1"/>
</dbReference>